<dbReference type="SUPFAM" id="SSF53822">
    <property type="entry name" value="Periplasmic binding protein-like I"/>
    <property type="match status" value="1"/>
</dbReference>
<evidence type="ECO:0000259" key="4">
    <source>
        <dbReference type="PROSITE" id="PS50932"/>
    </source>
</evidence>
<dbReference type="PROSITE" id="PS00356">
    <property type="entry name" value="HTH_LACI_1"/>
    <property type="match status" value="1"/>
</dbReference>
<dbReference type="Proteomes" id="UP000588277">
    <property type="component" value="Unassembled WGS sequence"/>
</dbReference>
<dbReference type="SUPFAM" id="SSF47413">
    <property type="entry name" value="lambda repressor-like DNA-binding domains"/>
    <property type="match status" value="1"/>
</dbReference>
<keyword evidence="6" id="KW-1185">Reference proteome</keyword>
<dbReference type="CDD" id="cd01392">
    <property type="entry name" value="HTH_LacI"/>
    <property type="match status" value="1"/>
</dbReference>
<gene>
    <name evidence="5" type="ORF">G1C96_1618</name>
</gene>
<dbReference type="Gene3D" id="3.40.50.2300">
    <property type="match status" value="3"/>
</dbReference>
<name>A0A7Y0F2V9_9BIFI</name>
<keyword evidence="2" id="KW-0238">DNA-binding</keyword>
<dbReference type="GO" id="GO:0003700">
    <property type="term" value="F:DNA-binding transcription factor activity"/>
    <property type="evidence" value="ECO:0007669"/>
    <property type="project" value="TreeGrafter"/>
</dbReference>
<dbReference type="PANTHER" id="PTHR30146">
    <property type="entry name" value="LACI-RELATED TRANSCRIPTIONAL REPRESSOR"/>
    <property type="match status" value="1"/>
</dbReference>
<dbReference type="SMART" id="SM00354">
    <property type="entry name" value="HTH_LACI"/>
    <property type="match status" value="1"/>
</dbReference>
<feature type="domain" description="HTH lacI-type" evidence="4">
    <location>
        <begin position="2"/>
        <end position="56"/>
    </location>
</feature>
<sequence length="363" mass="38021">MVTMADVAREAGVSAATVSYVVSGSRQISAPTAAKVRAAIAKLGYEVNQTARNLASSRTGTIGIVVPSYKAAGFSLSLSSFLCDYATNANARGYDTLLLTDAYDEMTTLRKAVAMKKVDGVILMDAERDDPRLPVLRDAGLPAVLMGPLPDGGSASAALPSLDGVYTDFAAAADEAIACLYDHGHRDVVLVADASRLERRGVQYVTLFGTEARRAAEARGMTLHVIADGDDAGQADGADNADANSIDANATDGSADVIDRALDRWPEATAMIIHNDAATIGASQVLQRRGCAVPRDLSVMAIVPARLAESLRIPFTSIRADSRVLAKAAVDMLADRIADPGHPSAQRLVHAAMTDLGSVADRR</sequence>
<dbReference type="AlphaFoldDB" id="A0A7Y0F2V9"/>
<evidence type="ECO:0000256" key="3">
    <source>
        <dbReference type="ARBA" id="ARBA00023163"/>
    </source>
</evidence>
<keyword evidence="1" id="KW-0805">Transcription regulation</keyword>
<dbReference type="PROSITE" id="PS50932">
    <property type="entry name" value="HTH_LACI_2"/>
    <property type="match status" value="1"/>
</dbReference>
<dbReference type="InterPro" id="IPR046335">
    <property type="entry name" value="LacI/GalR-like_sensor"/>
</dbReference>
<proteinExistence type="predicted"/>
<dbReference type="InterPro" id="IPR010982">
    <property type="entry name" value="Lambda_DNA-bd_dom_sf"/>
</dbReference>
<dbReference type="PANTHER" id="PTHR30146:SF153">
    <property type="entry name" value="LACTOSE OPERON REPRESSOR"/>
    <property type="match status" value="1"/>
</dbReference>
<dbReference type="InterPro" id="IPR028082">
    <property type="entry name" value="Peripla_BP_I"/>
</dbReference>
<keyword evidence="3" id="KW-0804">Transcription</keyword>
<evidence type="ECO:0000256" key="1">
    <source>
        <dbReference type="ARBA" id="ARBA00023015"/>
    </source>
</evidence>
<evidence type="ECO:0000313" key="5">
    <source>
        <dbReference type="EMBL" id="NMN01036.1"/>
    </source>
</evidence>
<evidence type="ECO:0000313" key="6">
    <source>
        <dbReference type="Proteomes" id="UP000588277"/>
    </source>
</evidence>
<dbReference type="CDD" id="cd06267">
    <property type="entry name" value="PBP1_LacI_sugar_binding-like"/>
    <property type="match status" value="1"/>
</dbReference>
<reference evidence="5 6" key="1">
    <citation type="submission" date="2020-02" db="EMBL/GenBank/DDBJ databases">
        <title>Characterization of phylogenetic diversity of novel bifidobacterial species isolated in Czech ZOOs.</title>
        <authorList>
            <person name="Lugli G.A."/>
            <person name="Vera N.B."/>
            <person name="Ventura M."/>
        </authorList>
    </citation>
    <scope>NUCLEOTIDE SEQUENCE [LARGE SCALE GENOMIC DNA]</scope>
    <source>
        <strain evidence="5 6">DSM 109958</strain>
    </source>
</reference>
<dbReference type="Gene3D" id="1.10.260.40">
    <property type="entry name" value="lambda repressor-like DNA-binding domains"/>
    <property type="match status" value="1"/>
</dbReference>
<evidence type="ECO:0000256" key="2">
    <source>
        <dbReference type="ARBA" id="ARBA00023125"/>
    </source>
</evidence>
<accession>A0A7Y0F2V9</accession>
<dbReference type="Pfam" id="PF13377">
    <property type="entry name" value="Peripla_BP_3"/>
    <property type="match status" value="1"/>
</dbReference>
<protein>
    <submittedName>
        <fullName evidence="5">Transcriptional regulator, LacI family</fullName>
    </submittedName>
</protein>
<organism evidence="5 6">
    <name type="scientific">Bifidobacterium moraviense</name>
    <dbReference type="NCBI Taxonomy" id="2675323"/>
    <lineage>
        <taxon>Bacteria</taxon>
        <taxon>Bacillati</taxon>
        <taxon>Actinomycetota</taxon>
        <taxon>Actinomycetes</taxon>
        <taxon>Bifidobacteriales</taxon>
        <taxon>Bifidobacteriaceae</taxon>
        <taxon>Bifidobacterium</taxon>
    </lineage>
</organism>
<dbReference type="InterPro" id="IPR000843">
    <property type="entry name" value="HTH_LacI"/>
</dbReference>
<comment type="caution">
    <text evidence="5">The sequence shown here is derived from an EMBL/GenBank/DDBJ whole genome shotgun (WGS) entry which is preliminary data.</text>
</comment>
<dbReference type="EMBL" id="JAAIIH010000014">
    <property type="protein sequence ID" value="NMN01036.1"/>
    <property type="molecule type" value="Genomic_DNA"/>
</dbReference>
<dbReference type="GO" id="GO:0000976">
    <property type="term" value="F:transcription cis-regulatory region binding"/>
    <property type="evidence" value="ECO:0007669"/>
    <property type="project" value="TreeGrafter"/>
</dbReference>
<dbReference type="Pfam" id="PF00356">
    <property type="entry name" value="LacI"/>
    <property type="match status" value="1"/>
</dbReference>